<dbReference type="HOGENOM" id="CLU_125152_0_0_1"/>
<protein>
    <submittedName>
        <fullName evidence="2">Uncharacterized protein</fullName>
    </submittedName>
</protein>
<reference evidence="2 3" key="1">
    <citation type="journal article" date="2007" name="Nature">
        <title>Evolution of genes and genomes on the Drosophila phylogeny.</title>
        <authorList>
            <consortium name="Drosophila 12 Genomes Consortium"/>
            <person name="Clark A.G."/>
            <person name="Eisen M.B."/>
            <person name="Smith D.R."/>
            <person name="Bergman C.M."/>
            <person name="Oliver B."/>
            <person name="Markow T.A."/>
            <person name="Kaufman T.C."/>
            <person name="Kellis M."/>
            <person name="Gelbart W."/>
            <person name="Iyer V.N."/>
            <person name="Pollard D.A."/>
            <person name="Sackton T.B."/>
            <person name="Larracuente A.M."/>
            <person name="Singh N.D."/>
            <person name="Abad J.P."/>
            <person name="Abt D.N."/>
            <person name="Adryan B."/>
            <person name="Aguade M."/>
            <person name="Akashi H."/>
            <person name="Anderson W.W."/>
            <person name="Aquadro C.F."/>
            <person name="Ardell D.H."/>
            <person name="Arguello R."/>
            <person name="Artieri C.G."/>
            <person name="Barbash D.A."/>
            <person name="Barker D."/>
            <person name="Barsanti P."/>
            <person name="Batterham P."/>
            <person name="Batzoglou S."/>
            <person name="Begun D."/>
            <person name="Bhutkar A."/>
            <person name="Blanco E."/>
            <person name="Bosak S.A."/>
            <person name="Bradley R.K."/>
            <person name="Brand A.D."/>
            <person name="Brent M.R."/>
            <person name="Brooks A.N."/>
            <person name="Brown R.H."/>
            <person name="Butlin R.K."/>
            <person name="Caggese C."/>
            <person name="Calvi B.R."/>
            <person name="Bernardo de Carvalho A."/>
            <person name="Caspi A."/>
            <person name="Castrezana S."/>
            <person name="Celniker S.E."/>
            <person name="Chang J.L."/>
            <person name="Chapple C."/>
            <person name="Chatterji S."/>
            <person name="Chinwalla A."/>
            <person name="Civetta A."/>
            <person name="Clifton S.W."/>
            <person name="Comeron J.M."/>
            <person name="Costello J.C."/>
            <person name="Coyne J.A."/>
            <person name="Daub J."/>
            <person name="David R.G."/>
            <person name="Delcher A.L."/>
            <person name="Delehaunty K."/>
            <person name="Do C.B."/>
            <person name="Ebling H."/>
            <person name="Edwards K."/>
            <person name="Eickbush T."/>
            <person name="Evans J.D."/>
            <person name="Filipski A."/>
            <person name="Findeiss S."/>
            <person name="Freyhult E."/>
            <person name="Fulton L."/>
            <person name="Fulton R."/>
            <person name="Garcia A.C."/>
            <person name="Gardiner A."/>
            <person name="Garfield D.A."/>
            <person name="Garvin B.E."/>
            <person name="Gibson G."/>
            <person name="Gilbert D."/>
            <person name="Gnerre S."/>
            <person name="Godfrey J."/>
            <person name="Good R."/>
            <person name="Gotea V."/>
            <person name="Gravely B."/>
            <person name="Greenberg A.J."/>
            <person name="Griffiths-Jones S."/>
            <person name="Gross S."/>
            <person name="Guigo R."/>
            <person name="Gustafson E.A."/>
            <person name="Haerty W."/>
            <person name="Hahn M.W."/>
            <person name="Halligan D.L."/>
            <person name="Halpern A.L."/>
            <person name="Halter G.M."/>
            <person name="Han M.V."/>
            <person name="Heger A."/>
            <person name="Hillier L."/>
            <person name="Hinrichs A.S."/>
            <person name="Holmes I."/>
            <person name="Hoskins R.A."/>
            <person name="Hubisz M.J."/>
            <person name="Hultmark D."/>
            <person name="Huntley M.A."/>
            <person name="Jaffe D.B."/>
            <person name="Jagadeeshan S."/>
            <person name="Jeck W.R."/>
            <person name="Johnson J."/>
            <person name="Jones C.D."/>
            <person name="Jordan W.C."/>
            <person name="Karpen G.H."/>
            <person name="Kataoka E."/>
            <person name="Keightley P.D."/>
            <person name="Kheradpour P."/>
            <person name="Kirkness E.F."/>
            <person name="Koerich L.B."/>
            <person name="Kristiansen K."/>
            <person name="Kudrna D."/>
            <person name="Kulathinal R.J."/>
            <person name="Kumar S."/>
            <person name="Kwok R."/>
            <person name="Lander E."/>
            <person name="Langley C.H."/>
            <person name="Lapoint R."/>
            <person name="Lazzaro B.P."/>
            <person name="Lee S.J."/>
            <person name="Levesque L."/>
            <person name="Li R."/>
            <person name="Lin C.F."/>
            <person name="Lin M.F."/>
            <person name="Lindblad-Toh K."/>
            <person name="Llopart A."/>
            <person name="Long M."/>
            <person name="Low L."/>
            <person name="Lozovsky E."/>
            <person name="Lu J."/>
            <person name="Luo M."/>
            <person name="Machado C.A."/>
            <person name="Makalowski W."/>
            <person name="Marzo M."/>
            <person name="Matsuda M."/>
            <person name="Matzkin L."/>
            <person name="McAllister B."/>
            <person name="McBride C.S."/>
            <person name="McKernan B."/>
            <person name="McKernan K."/>
            <person name="Mendez-Lago M."/>
            <person name="Minx P."/>
            <person name="Mollenhauer M.U."/>
            <person name="Montooth K."/>
            <person name="Mount S.M."/>
            <person name="Mu X."/>
            <person name="Myers E."/>
            <person name="Negre B."/>
            <person name="Newfeld S."/>
            <person name="Nielsen R."/>
            <person name="Noor M.A."/>
            <person name="O'Grady P."/>
            <person name="Pachter L."/>
            <person name="Papaceit M."/>
            <person name="Parisi M.J."/>
            <person name="Parisi M."/>
            <person name="Parts L."/>
            <person name="Pedersen J.S."/>
            <person name="Pesole G."/>
            <person name="Phillippy A.M."/>
            <person name="Ponting C.P."/>
            <person name="Pop M."/>
            <person name="Porcelli D."/>
            <person name="Powell J.R."/>
            <person name="Prohaska S."/>
            <person name="Pruitt K."/>
            <person name="Puig M."/>
            <person name="Quesneville H."/>
            <person name="Ram K.R."/>
            <person name="Rand D."/>
            <person name="Rasmussen M.D."/>
            <person name="Reed L.K."/>
            <person name="Reenan R."/>
            <person name="Reily A."/>
            <person name="Remington K.A."/>
            <person name="Rieger T.T."/>
            <person name="Ritchie M.G."/>
            <person name="Robin C."/>
            <person name="Rogers Y.H."/>
            <person name="Rohde C."/>
            <person name="Rozas J."/>
            <person name="Rubenfield M.J."/>
            <person name="Ruiz A."/>
            <person name="Russo S."/>
            <person name="Salzberg S.L."/>
            <person name="Sanchez-Gracia A."/>
            <person name="Saranga D.J."/>
            <person name="Sato H."/>
            <person name="Schaeffer S.W."/>
            <person name="Schatz M.C."/>
            <person name="Schlenke T."/>
            <person name="Schwartz R."/>
            <person name="Segarra C."/>
            <person name="Singh R.S."/>
            <person name="Sirot L."/>
            <person name="Sirota M."/>
            <person name="Sisneros N.B."/>
            <person name="Smith C.D."/>
            <person name="Smith T.F."/>
            <person name="Spieth J."/>
            <person name="Stage D.E."/>
            <person name="Stark A."/>
            <person name="Stephan W."/>
            <person name="Strausberg R.L."/>
            <person name="Strempel S."/>
            <person name="Sturgill D."/>
            <person name="Sutton G."/>
            <person name="Sutton G.G."/>
            <person name="Tao W."/>
            <person name="Teichmann S."/>
            <person name="Tobari Y.N."/>
            <person name="Tomimura Y."/>
            <person name="Tsolas J.M."/>
            <person name="Valente V.L."/>
            <person name="Venter E."/>
            <person name="Venter J.C."/>
            <person name="Vicario S."/>
            <person name="Vieira F.G."/>
            <person name="Vilella A.J."/>
            <person name="Villasante A."/>
            <person name="Walenz B."/>
            <person name="Wang J."/>
            <person name="Wasserman M."/>
            <person name="Watts T."/>
            <person name="Wilson D."/>
            <person name="Wilson R.K."/>
            <person name="Wing R.A."/>
            <person name="Wolfner M.F."/>
            <person name="Wong A."/>
            <person name="Wong G.K."/>
            <person name="Wu C.I."/>
            <person name="Wu G."/>
            <person name="Yamamoto D."/>
            <person name="Yang H.P."/>
            <person name="Yang S.P."/>
            <person name="Yorke J.A."/>
            <person name="Yoshida K."/>
            <person name="Zdobnov E."/>
            <person name="Zhang P."/>
            <person name="Zhang Y."/>
            <person name="Zimin A.V."/>
            <person name="Baldwin J."/>
            <person name="Abdouelleil A."/>
            <person name="Abdulkadir J."/>
            <person name="Abebe A."/>
            <person name="Abera B."/>
            <person name="Abreu J."/>
            <person name="Acer S.C."/>
            <person name="Aftuck L."/>
            <person name="Alexander A."/>
            <person name="An P."/>
            <person name="Anderson E."/>
            <person name="Anderson S."/>
            <person name="Arachi H."/>
            <person name="Azer M."/>
            <person name="Bachantsang P."/>
            <person name="Barry A."/>
            <person name="Bayul T."/>
            <person name="Berlin A."/>
            <person name="Bessette D."/>
            <person name="Bloom T."/>
            <person name="Blye J."/>
            <person name="Boguslavskiy L."/>
            <person name="Bonnet C."/>
            <person name="Boukhgalter B."/>
            <person name="Bourzgui I."/>
            <person name="Brown A."/>
            <person name="Cahill P."/>
            <person name="Channer S."/>
            <person name="Cheshatsang Y."/>
            <person name="Chuda L."/>
            <person name="Citroen M."/>
            <person name="Collymore A."/>
            <person name="Cooke P."/>
            <person name="Costello M."/>
            <person name="D'Aco K."/>
            <person name="Daza R."/>
            <person name="De Haan G."/>
            <person name="DeGray S."/>
            <person name="DeMaso C."/>
            <person name="Dhargay N."/>
            <person name="Dooley K."/>
            <person name="Dooley E."/>
            <person name="Doricent M."/>
            <person name="Dorje P."/>
            <person name="Dorjee K."/>
            <person name="Dupes A."/>
            <person name="Elong R."/>
            <person name="Falk J."/>
            <person name="Farina A."/>
            <person name="Faro S."/>
            <person name="Ferguson D."/>
            <person name="Fisher S."/>
            <person name="Foley C.D."/>
            <person name="Franke A."/>
            <person name="Friedrich D."/>
            <person name="Gadbois L."/>
            <person name="Gearin G."/>
            <person name="Gearin C.R."/>
            <person name="Giannoukos G."/>
            <person name="Goode T."/>
            <person name="Graham J."/>
            <person name="Grandbois E."/>
            <person name="Grewal S."/>
            <person name="Gyaltsen K."/>
            <person name="Hafez N."/>
            <person name="Hagos B."/>
            <person name="Hall J."/>
            <person name="Henson C."/>
            <person name="Hollinger A."/>
            <person name="Honan T."/>
            <person name="Huard M.D."/>
            <person name="Hughes L."/>
            <person name="Hurhula B."/>
            <person name="Husby M.E."/>
            <person name="Kamat A."/>
            <person name="Kanga B."/>
            <person name="Kashin S."/>
            <person name="Khazanovich D."/>
            <person name="Kisner P."/>
            <person name="Lance K."/>
            <person name="Lara M."/>
            <person name="Lee W."/>
            <person name="Lennon N."/>
            <person name="Letendre F."/>
            <person name="LeVine R."/>
            <person name="Lipovsky A."/>
            <person name="Liu X."/>
            <person name="Liu J."/>
            <person name="Liu S."/>
            <person name="Lokyitsang T."/>
            <person name="Lokyitsang Y."/>
            <person name="Lubonja R."/>
            <person name="Lui A."/>
            <person name="MacDonald P."/>
            <person name="Magnisalis V."/>
            <person name="Maru K."/>
            <person name="Matthews C."/>
            <person name="McCusker W."/>
            <person name="McDonough S."/>
            <person name="Mehta T."/>
            <person name="Meldrim J."/>
            <person name="Meneus L."/>
            <person name="Mihai O."/>
            <person name="Mihalev A."/>
            <person name="Mihova T."/>
            <person name="Mittelman R."/>
            <person name="Mlenga V."/>
            <person name="Montmayeur A."/>
            <person name="Mulrain L."/>
            <person name="Navidi A."/>
            <person name="Naylor J."/>
            <person name="Negash T."/>
            <person name="Nguyen T."/>
            <person name="Nguyen N."/>
            <person name="Nicol R."/>
            <person name="Norbu C."/>
            <person name="Norbu N."/>
            <person name="Novod N."/>
            <person name="O'Neill B."/>
            <person name="Osman S."/>
            <person name="Markiewicz E."/>
            <person name="Oyono O.L."/>
            <person name="Patti C."/>
            <person name="Phunkhang P."/>
            <person name="Pierre F."/>
            <person name="Priest M."/>
            <person name="Raghuraman S."/>
            <person name="Rege F."/>
            <person name="Reyes R."/>
            <person name="Rise C."/>
            <person name="Rogov P."/>
            <person name="Ross K."/>
            <person name="Ryan E."/>
            <person name="Settipalli S."/>
            <person name="Shea T."/>
            <person name="Sherpa N."/>
            <person name="Shi L."/>
            <person name="Shih D."/>
            <person name="Sparrow T."/>
            <person name="Spaulding J."/>
            <person name="Stalker J."/>
            <person name="Stange-Thomann N."/>
            <person name="Stavropoulos S."/>
            <person name="Stone C."/>
            <person name="Strader C."/>
            <person name="Tesfaye S."/>
            <person name="Thomson T."/>
            <person name="Thoulutsang Y."/>
            <person name="Thoulutsang D."/>
            <person name="Topham K."/>
            <person name="Topping I."/>
            <person name="Tsamla T."/>
            <person name="Vassiliev H."/>
            <person name="Vo A."/>
            <person name="Wangchuk T."/>
            <person name="Wangdi T."/>
            <person name="Weiand M."/>
            <person name="Wilkinson J."/>
            <person name="Wilson A."/>
            <person name="Yadav S."/>
            <person name="Young G."/>
            <person name="Yu Q."/>
            <person name="Zembek L."/>
            <person name="Zhong D."/>
            <person name="Zimmer A."/>
            <person name="Zwirko Z."/>
            <person name="Jaffe D.B."/>
            <person name="Alvarez P."/>
            <person name="Brockman W."/>
            <person name="Butler J."/>
            <person name="Chin C."/>
            <person name="Gnerre S."/>
            <person name="Grabherr M."/>
            <person name="Kleber M."/>
            <person name="Mauceli E."/>
            <person name="MacCallum I."/>
        </authorList>
    </citation>
    <scope>NUCLEOTIDE SEQUENCE [LARGE SCALE GENOMIC DNA]</scope>
    <source>
        <strain evidence="3">Tucson 15010-1051.87</strain>
    </source>
</reference>
<dbReference type="OMA" id="WNYDVDE"/>
<evidence type="ECO:0000313" key="2">
    <source>
        <dbReference type="EMBL" id="EDW62216.1"/>
    </source>
</evidence>
<dbReference type="OrthoDB" id="8043478at2759"/>
<dbReference type="InParanoid" id="B4LP22"/>
<dbReference type="EMBL" id="CH940648">
    <property type="protein sequence ID" value="EDW62216.1"/>
    <property type="molecule type" value="Genomic_DNA"/>
</dbReference>
<feature type="signal peptide" evidence="1">
    <location>
        <begin position="1"/>
        <end position="25"/>
    </location>
</feature>
<dbReference type="Proteomes" id="UP000008792">
    <property type="component" value="Unassembled WGS sequence"/>
</dbReference>
<keyword evidence="1" id="KW-0732">Signal</keyword>
<dbReference type="KEGG" id="dvi:6625529"/>
<name>B4LP22_DROVI</name>
<gene>
    <name evidence="2" type="primary">Dvir\GJ22468</name>
    <name evidence="2" type="ORF">Dvir_GJ22468</name>
</gene>
<evidence type="ECO:0000313" key="3">
    <source>
        <dbReference type="Proteomes" id="UP000008792"/>
    </source>
</evidence>
<accession>B4LP22</accession>
<dbReference type="PANTHER" id="PTHR21112:SF0">
    <property type="entry name" value="CHEMOSENSORY PROTEIN A 29A-RELATED"/>
    <property type="match status" value="1"/>
</dbReference>
<dbReference type="PANTHER" id="PTHR21112">
    <property type="entry name" value="CHEMOSENSORY PROTEIN A 29A-RELATED"/>
    <property type="match status" value="1"/>
</dbReference>
<dbReference type="Pfam" id="PF06477">
    <property type="entry name" value="DUF1091"/>
    <property type="match status" value="1"/>
</dbReference>
<dbReference type="AlphaFoldDB" id="B4LP22"/>
<dbReference type="PhylomeDB" id="B4LP22"/>
<organism evidence="2 3">
    <name type="scientific">Drosophila virilis</name>
    <name type="common">Fruit fly</name>
    <dbReference type="NCBI Taxonomy" id="7244"/>
    <lineage>
        <taxon>Eukaryota</taxon>
        <taxon>Metazoa</taxon>
        <taxon>Ecdysozoa</taxon>
        <taxon>Arthropoda</taxon>
        <taxon>Hexapoda</taxon>
        <taxon>Insecta</taxon>
        <taxon>Pterygota</taxon>
        <taxon>Neoptera</taxon>
        <taxon>Endopterygota</taxon>
        <taxon>Diptera</taxon>
        <taxon>Brachycera</taxon>
        <taxon>Muscomorpha</taxon>
        <taxon>Ephydroidea</taxon>
        <taxon>Drosophilidae</taxon>
        <taxon>Drosophila</taxon>
    </lineage>
</organism>
<sequence>MFTRSFLCSASGIVTFVLLLNGCAGKRSWDYEPLSVDVQTSDPKKMNLVAKIDRVGRGEYALTVTLDWNYDTDETTIVEAVAYRSSSGNPDEYVLLPWSIPKQTYKKYTDSYYKDIVFKNLGQCSNLPQPDNVDPWPRNIYKLEKCVISGEGMPEIAPEGYYKVIFRVTGEVDWSFEFIAKLSTKQNVFG</sequence>
<dbReference type="eggNOG" id="ENOG502TBRE">
    <property type="taxonomic scope" value="Eukaryota"/>
</dbReference>
<feature type="chain" id="PRO_5002816389" evidence="1">
    <location>
        <begin position="26"/>
        <end position="190"/>
    </location>
</feature>
<keyword evidence="3" id="KW-1185">Reference proteome</keyword>
<proteinExistence type="predicted"/>
<dbReference type="InterPro" id="IPR010512">
    <property type="entry name" value="DUF1091"/>
</dbReference>
<evidence type="ECO:0000256" key="1">
    <source>
        <dbReference type="SAM" id="SignalP"/>
    </source>
</evidence>